<name>A0A2V1GVK7_9GAMM</name>
<sequence length="80" mass="8689">MSEPEYRVAGLVVRCKPENSESVRQQLEAMPGIEVHGVNIDGGMAVTAEEQPGEHLVDAVERVNLVPGVVDMSLTYSHTE</sequence>
<dbReference type="PANTHER" id="PTHR38603:SF1">
    <property type="entry name" value="CHAPERONE NAPD"/>
    <property type="match status" value="1"/>
</dbReference>
<reference evidence="5 6" key="1">
    <citation type="submission" date="2018-04" db="EMBL/GenBank/DDBJ databases">
        <title>Thalassorhabdus spongiae gen. nov., sp. nov., isolated from a marine sponge in South-West Iceland.</title>
        <authorList>
            <person name="Knobloch S."/>
            <person name="Daussin A."/>
            <person name="Johannsson R."/>
            <person name="Marteinsson V.T."/>
        </authorList>
    </citation>
    <scope>NUCLEOTIDE SEQUENCE [LARGE SCALE GENOMIC DNA]</scope>
    <source>
        <strain evidence="5 6">Hp12</strain>
    </source>
</reference>
<evidence type="ECO:0000313" key="5">
    <source>
        <dbReference type="EMBL" id="PVZ68983.1"/>
    </source>
</evidence>
<evidence type="ECO:0000313" key="6">
    <source>
        <dbReference type="Proteomes" id="UP000244906"/>
    </source>
</evidence>
<dbReference type="Gene3D" id="3.30.70.920">
    <property type="match status" value="1"/>
</dbReference>
<protein>
    <recommendedName>
        <fullName evidence="4">Chaperone NapD</fullName>
    </recommendedName>
    <alternativeName>
        <fullName evidence="4">NapA signal peptide-binding chaperone NapD</fullName>
    </alternativeName>
</protein>
<evidence type="ECO:0000256" key="2">
    <source>
        <dbReference type="ARBA" id="ARBA00022490"/>
    </source>
</evidence>
<comment type="subcellular location">
    <subcellularLocation>
        <location evidence="1 4">Cytoplasm</location>
    </subcellularLocation>
</comment>
<accession>A0A2V1GVK7</accession>
<comment type="similarity">
    <text evidence="4">Belongs to the NapD family.</text>
</comment>
<dbReference type="InterPro" id="IPR005623">
    <property type="entry name" value="Chaperone_NapD_NO3_reduct"/>
</dbReference>
<dbReference type="AlphaFoldDB" id="A0A2V1GVK7"/>
<organism evidence="5 6">
    <name type="scientific">Pelagibaculum spongiae</name>
    <dbReference type="NCBI Taxonomy" id="2080658"/>
    <lineage>
        <taxon>Bacteria</taxon>
        <taxon>Pseudomonadati</taxon>
        <taxon>Pseudomonadota</taxon>
        <taxon>Gammaproteobacteria</taxon>
        <taxon>Oceanospirillales</taxon>
        <taxon>Pelagibaculum</taxon>
    </lineage>
</organism>
<dbReference type="EMBL" id="QDDL01000004">
    <property type="protein sequence ID" value="PVZ68983.1"/>
    <property type="molecule type" value="Genomic_DNA"/>
</dbReference>
<dbReference type="Pfam" id="PF03927">
    <property type="entry name" value="NapD"/>
    <property type="match status" value="1"/>
</dbReference>
<gene>
    <name evidence="4" type="primary">napD</name>
    <name evidence="5" type="ORF">DC094_12115</name>
</gene>
<evidence type="ECO:0000256" key="1">
    <source>
        <dbReference type="ARBA" id="ARBA00004496"/>
    </source>
</evidence>
<comment type="caution">
    <text evidence="5">The sequence shown here is derived from an EMBL/GenBank/DDBJ whole genome shotgun (WGS) entry which is preliminary data.</text>
</comment>
<comment type="function">
    <text evidence="4">Chaperone for NapA, the catalytic subunit of the periplasmic nitrate reductase. It binds directly and specifically to the twin-arginine signal peptide of NapA, preventing premature interaction with the Tat translocase and premature export.</text>
</comment>
<evidence type="ECO:0000256" key="4">
    <source>
        <dbReference type="HAMAP-Rule" id="MF_02200"/>
    </source>
</evidence>
<dbReference type="GO" id="GO:0005737">
    <property type="term" value="C:cytoplasm"/>
    <property type="evidence" value="ECO:0007669"/>
    <property type="project" value="UniProtKB-SubCell"/>
</dbReference>
<dbReference type="RefSeq" id="WP_116687365.1">
    <property type="nucleotide sequence ID" value="NZ_CAWNYD010000004.1"/>
</dbReference>
<dbReference type="Proteomes" id="UP000244906">
    <property type="component" value="Unassembled WGS sequence"/>
</dbReference>
<proteinExistence type="inferred from homology"/>
<dbReference type="PANTHER" id="PTHR38603">
    <property type="entry name" value="CHAPERONE NAPD"/>
    <property type="match status" value="1"/>
</dbReference>
<keyword evidence="6" id="KW-1185">Reference proteome</keyword>
<dbReference type="OrthoDB" id="5770785at2"/>
<keyword evidence="2 4" id="KW-0963">Cytoplasm</keyword>
<dbReference type="GO" id="GO:0005048">
    <property type="term" value="F:signal sequence binding"/>
    <property type="evidence" value="ECO:0007669"/>
    <property type="project" value="UniProtKB-UniRule"/>
</dbReference>
<keyword evidence="3 4" id="KW-0143">Chaperone</keyword>
<dbReference type="GO" id="GO:0051224">
    <property type="term" value="P:negative regulation of protein transport"/>
    <property type="evidence" value="ECO:0007669"/>
    <property type="project" value="UniProtKB-UniRule"/>
</dbReference>
<evidence type="ECO:0000256" key="3">
    <source>
        <dbReference type="ARBA" id="ARBA00023186"/>
    </source>
</evidence>
<comment type="subunit">
    <text evidence="4">Interacts with the cytoplasmic NapA precursor.</text>
</comment>
<dbReference type="HAMAP" id="MF_02200">
    <property type="entry name" value="NapD"/>
    <property type="match status" value="1"/>
</dbReference>